<feature type="compositionally biased region" description="Acidic residues" evidence="1">
    <location>
        <begin position="73"/>
        <end position="99"/>
    </location>
</feature>
<proteinExistence type="predicted"/>
<dbReference type="EMBL" id="MCFA01000015">
    <property type="protein sequence ID" value="ORY16979.1"/>
    <property type="molecule type" value="Genomic_DNA"/>
</dbReference>
<comment type="caution">
    <text evidence="2">The sequence shown here is derived from an EMBL/GenBank/DDBJ whole genome shotgun (WGS) entry which is preliminary data.</text>
</comment>
<feature type="region of interest" description="Disordered" evidence="1">
    <location>
        <begin position="1"/>
        <end position="50"/>
    </location>
</feature>
<dbReference type="Proteomes" id="UP000193144">
    <property type="component" value="Unassembled WGS sequence"/>
</dbReference>
<gene>
    <name evidence="2" type="ORF">BCR34DRAFT_584038</name>
</gene>
<evidence type="ECO:0000313" key="2">
    <source>
        <dbReference type="EMBL" id="ORY16979.1"/>
    </source>
</evidence>
<feature type="compositionally biased region" description="Low complexity" evidence="1">
    <location>
        <begin position="32"/>
        <end position="50"/>
    </location>
</feature>
<evidence type="ECO:0000313" key="3">
    <source>
        <dbReference type="Proteomes" id="UP000193144"/>
    </source>
</evidence>
<accession>A0A1Y2A387</accession>
<protein>
    <submittedName>
        <fullName evidence="2">Uncharacterized protein</fullName>
    </submittedName>
</protein>
<feature type="region of interest" description="Disordered" evidence="1">
    <location>
        <begin position="67"/>
        <end position="232"/>
    </location>
</feature>
<evidence type="ECO:0000256" key="1">
    <source>
        <dbReference type="SAM" id="MobiDB-lite"/>
    </source>
</evidence>
<reference evidence="2 3" key="1">
    <citation type="submission" date="2016-07" db="EMBL/GenBank/DDBJ databases">
        <title>Pervasive Adenine N6-methylation of Active Genes in Fungi.</title>
        <authorList>
            <consortium name="DOE Joint Genome Institute"/>
            <person name="Mondo S.J."/>
            <person name="Dannebaum R.O."/>
            <person name="Kuo R.C."/>
            <person name="Labutti K."/>
            <person name="Haridas S."/>
            <person name="Kuo A."/>
            <person name="Salamov A."/>
            <person name="Ahrendt S.R."/>
            <person name="Lipzen A."/>
            <person name="Sullivan W."/>
            <person name="Andreopoulos W.B."/>
            <person name="Clum A."/>
            <person name="Lindquist E."/>
            <person name="Daum C."/>
            <person name="Ramamoorthy G.K."/>
            <person name="Gryganskyi A."/>
            <person name="Culley D."/>
            <person name="Magnuson J.K."/>
            <person name="James T.Y."/>
            <person name="O'Malley M.A."/>
            <person name="Stajich J.E."/>
            <person name="Spatafora J.W."/>
            <person name="Visel A."/>
            <person name="Grigoriev I.V."/>
        </authorList>
    </citation>
    <scope>NUCLEOTIDE SEQUENCE [LARGE SCALE GENOMIC DNA]</scope>
    <source>
        <strain evidence="2 3">CBS 115471</strain>
    </source>
</reference>
<keyword evidence="3" id="KW-1185">Reference proteome</keyword>
<organism evidence="2 3">
    <name type="scientific">Clohesyomyces aquaticus</name>
    <dbReference type="NCBI Taxonomy" id="1231657"/>
    <lineage>
        <taxon>Eukaryota</taxon>
        <taxon>Fungi</taxon>
        <taxon>Dikarya</taxon>
        <taxon>Ascomycota</taxon>
        <taxon>Pezizomycotina</taxon>
        <taxon>Dothideomycetes</taxon>
        <taxon>Pleosporomycetidae</taxon>
        <taxon>Pleosporales</taxon>
        <taxon>Lindgomycetaceae</taxon>
        <taxon>Clohesyomyces</taxon>
    </lineage>
</organism>
<dbReference type="AlphaFoldDB" id="A0A1Y2A387"/>
<feature type="region of interest" description="Disordered" evidence="1">
    <location>
        <begin position="284"/>
        <end position="363"/>
    </location>
</feature>
<sequence>MASAGTRKSYIGGFDSKSKSPVSINESELNQSSFVRSSQGSSSGSNTSIKGYQGDLVIEDLDDATLAARNTVIDEDYNDEEEDGEEEEDEDGEEEEEESTPIVPAHSEVGGKTLANLEAVLGPIPDYLSRSTSSNRDENVADTSTSKEPAATTTTRSLKKEKKPTASNTSAVPAPAPAPAAVAAPTNTAPAPANTAPAPAPATAAAPAPASATASTAAPTAPPNHYQHKERQGANLAECFALGREFGLSDATMKAAGTAGLRHHLGQLQQDFKNALDDKTRQQIAPGWTPPIPAAPVPMGAKKAAKNSGKASAASSEGKKRSAVQADEGQVGSAGSAKKRKTESSSISDHAATGECGGDANEEESAAKNELKVYLRLITVTAQNEAKAEDHIMEGMRPEDAPIVSQLVRRQIIVDKESRPVFSVEGQLCVGDMERCRAKGDRKLYDRTWKKLRNRVVEFLKDRGGVSGNGKAEADAVMLEVFGALLSD</sequence>
<feature type="compositionally biased region" description="Low complexity" evidence="1">
    <location>
        <begin position="165"/>
        <end position="219"/>
    </location>
</feature>
<feature type="compositionally biased region" description="Polar residues" evidence="1">
    <location>
        <begin position="19"/>
        <end position="31"/>
    </location>
</feature>
<name>A0A1Y2A387_9PLEO</name>
<feature type="compositionally biased region" description="Polar residues" evidence="1">
    <location>
        <begin position="141"/>
        <end position="156"/>
    </location>
</feature>
<feature type="compositionally biased region" description="Low complexity" evidence="1">
    <location>
        <begin position="300"/>
        <end position="316"/>
    </location>
</feature>